<accession>A0A7I8W698</accession>
<proteinExistence type="predicted"/>
<dbReference type="OrthoDB" id="10058798at2759"/>
<comment type="caution">
    <text evidence="2">The sequence shown here is derived from an EMBL/GenBank/DDBJ whole genome shotgun (WGS) entry which is preliminary data.</text>
</comment>
<evidence type="ECO:0000313" key="2">
    <source>
        <dbReference type="EMBL" id="CAD5124068.1"/>
    </source>
</evidence>
<gene>
    <name evidence="2" type="ORF">DGYR_LOCUS11664</name>
</gene>
<keyword evidence="3" id="KW-1185">Reference proteome</keyword>
<evidence type="ECO:0000256" key="1">
    <source>
        <dbReference type="SAM" id="Coils"/>
    </source>
</evidence>
<name>A0A7I8W698_9ANNE</name>
<evidence type="ECO:0000313" key="3">
    <source>
        <dbReference type="Proteomes" id="UP000549394"/>
    </source>
</evidence>
<reference evidence="2 3" key="1">
    <citation type="submission" date="2020-08" db="EMBL/GenBank/DDBJ databases">
        <authorList>
            <person name="Hejnol A."/>
        </authorList>
    </citation>
    <scope>NUCLEOTIDE SEQUENCE [LARGE SCALE GENOMIC DNA]</scope>
</reference>
<organism evidence="2 3">
    <name type="scientific">Dimorphilus gyrociliatus</name>
    <dbReference type="NCBI Taxonomy" id="2664684"/>
    <lineage>
        <taxon>Eukaryota</taxon>
        <taxon>Metazoa</taxon>
        <taxon>Spiralia</taxon>
        <taxon>Lophotrochozoa</taxon>
        <taxon>Annelida</taxon>
        <taxon>Polychaeta</taxon>
        <taxon>Polychaeta incertae sedis</taxon>
        <taxon>Dinophilidae</taxon>
        <taxon>Dimorphilus</taxon>
    </lineage>
</organism>
<protein>
    <submittedName>
        <fullName evidence="2">DgyrCDS12371</fullName>
    </submittedName>
</protein>
<feature type="coiled-coil region" evidence="1">
    <location>
        <begin position="83"/>
        <end position="327"/>
    </location>
</feature>
<keyword evidence="1" id="KW-0175">Coiled coil</keyword>
<dbReference type="AlphaFoldDB" id="A0A7I8W698"/>
<dbReference type="Gene3D" id="1.20.5.340">
    <property type="match status" value="1"/>
</dbReference>
<sequence>MEKKIQDDGKSKENDPESKYNWYELHWKQKEELLEWAGNLTNAYRKYYPHLVNRECCLHCGAIPCPYPHDEDKQNRLKDMEFVKDLLNERNKLQKLVSKLKKDMSDFYDKSRAWREEKKELEFNLKELERWKKHHQDEKTRLETEIDKLRGINVQHQRLSYQMRQIEKEKEELKAKITSLEDEKAEIENDFKRCRQIMIRQGDELTELRKEAEVLRETLSTKDEEISNSKREALVNREKAKKAEKQLKDKNTEVLEIKRELESLLKEISEKTQIYSKNIEEKENLLEEFKNIITELTDKITNSDKQIENLQGQVNALEEEIKRLKWRLRNDTKFKQFVQVKRELIDLKSKNEKFLLKSFDSESHFSMLKHENERPSSSPGASRLFVRRSLYNDVQKRQ</sequence>
<dbReference type="Proteomes" id="UP000549394">
    <property type="component" value="Unassembled WGS sequence"/>
</dbReference>
<dbReference type="EMBL" id="CAJFCJ010000020">
    <property type="protein sequence ID" value="CAD5124068.1"/>
    <property type="molecule type" value="Genomic_DNA"/>
</dbReference>